<evidence type="ECO:0000256" key="2">
    <source>
        <dbReference type="ARBA" id="ARBA00023125"/>
    </source>
</evidence>
<accession>A0ABX0RBM4</accession>
<protein>
    <submittedName>
        <fullName evidence="5">Substrate-binding domain-containing protein</fullName>
    </submittedName>
</protein>
<dbReference type="RefSeq" id="WP_167013862.1">
    <property type="nucleotide sequence ID" value="NZ_VWXF01000003.1"/>
</dbReference>
<dbReference type="EMBL" id="VWXF01000003">
    <property type="protein sequence ID" value="NIF21701.1"/>
    <property type="molecule type" value="Genomic_DNA"/>
</dbReference>
<keyword evidence="1" id="KW-0805">Transcription regulation</keyword>
<dbReference type="Pfam" id="PF00532">
    <property type="entry name" value="Peripla_BP_1"/>
    <property type="match status" value="1"/>
</dbReference>
<comment type="caution">
    <text evidence="5">The sequence shown here is derived from an EMBL/GenBank/DDBJ whole genome shotgun (WGS) entry which is preliminary data.</text>
</comment>
<evidence type="ECO:0000313" key="6">
    <source>
        <dbReference type="Proteomes" id="UP001515683"/>
    </source>
</evidence>
<dbReference type="Gene3D" id="3.40.50.2300">
    <property type="match status" value="2"/>
</dbReference>
<evidence type="ECO:0000256" key="1">
    <source>
        <dbReference type="ARBA" id="ARBA00023015"/>
    </source>
</evidence>
<reference evidence="5 6" key="1">
    <citation type="journal article" date="2019" name="bioRxiv">
        <title>Bacteria contribute to plant secondary compound degradation in a generalist herbivore system.</title>
        <authorList>
            <person name="Francoeur C.B."/>
            <person name="Khadempour L."/>
            <person name="Moreira-Soto R.D."/>
            <person name="Gotting K."/>
            <person name="Book A.J."/>
            <person name="Pinto-Tomas A.A."/>
            <person name="Keefover-Ring K."/>
            <person name="Currie C.R."/>
        </authorList>
    </citation>
    <scope>NUCLEOTIDE SEQUENCE [LARGE SCALE GENOMIC DNA]</scope>
    <source>
        <strain evidence="5">Acro-835</strain>
    </source>
</reference>
<sequence length="292" mass="31607">MNNAAAQSRIIGVVSDEFSNPYTLQLLNEVTRQLNARGDLTLLLNVTSRDQLQTTLQASAQLPLAGVVFLTSVCADERQLVAAALPGVPTIHIASHTDDPQADVIAVEGYAAGAEIARLLLAQGHQRAGYMKSLHASPTHLQRMDGYASALATAEKPLEDVITAASYDREVAYNAMMAYLKQARASDRINALFCENDVLALGAMQAIRDFGQGAHIAVVGFDDISEAHAPTWHLTSWAQRSDLLVTEALSRLLEGKANPDGAWRHGELQLRHSHLGKHVHGEMHKCGCAIRH</sequence>
<proteinExistence type="predicted"/>
<keyword evidence="2" id="KW-0238">DNA-binding</keyword>
<dbReference type="InterPro" id="IPR001761">
    <property type="entry name" value="Peripla_BP/Lac1_sug-bd_dom"/>
</dbReference>
<dbReference type="SUPFAM" id="SSF53822">
    <property type="entry name" value="Periplasmic binding protein-like I"/>
    <property type="match status" value="1"/>
</dbReference>
<evidence type="ECO:0000313" key="5">
    <source>
        <dbReference type="EMBL" id="NIF21701.1"/>
    </source>
</evidence>
<keyword evidence="3" id="KW-0804">Transcription</keyword>
<evidence type="ECO:0000256" key="3">
    <source>
        <dbReference type="ARBA" id="ARBA00023163"/>
    </source>
</evidence>
<keyword evidence="6" id="KW-1185">Reference proteome</keyword>
<feature type="domain" description="Periplasmic binding protein/LacI sugar binding" evidence="4">
    <location>
        <begin position="11"/>
        <end position="229"/>
    </location>
</feature>
<dbReference type="InterPro" id="IPR028082">
    <property type="entry name" value="Peripla_BP_I"/>
</dbReference>
<dbReference type="Proteomes" id="UP001515683">
    <property type="component" value="Unassembled WGS sequence"/>
</dbReference>
<organism evidence="5 6">
    <name type="scientific">Candidatus Pantoea multigeneris</name>
    <dbReference type="NCBI Taxonomy" id="2608357"/>
    <lineage>
        <taxon>Bacteria</taxon>
        <taxon>Pseudomonadati</taxon>
        <taxon>Pseudomonadota</taxon>
        <taxon>Gammaproteobacteria</taxon>
        <taxon>Enterobacterales</taxon>
        <taxon>Erwiniaceae</taxon>
        <taxon>Pantoea</taxon>
    </lineage>
</organism>
<evidence type="ECO:0000259" key="4">
    <source>
        <dbReference type="Pfam" id="PF00532"/>
    </source>
</evidence>
<dbReference type="PANTHER" id="PTHR30146">
    <property type="entry name" value="LACI-RELATED TRANSCRIPTIONAL REPRESSOR"/>
    <property type="match status" value="1"/>
</dbReference>
<name>A0ABX0RBM4_9GAMM</name>
<gene>
    <name evidence="5" type="ORF">F3J40_08855</name>
</gene>
<dbReference type="PANTHER" id="PTHR30146:SF109">
    <property type="entry name" value="HTH-TYPE TRANSCRIPTIONAL REGULATOR GALS"/>
    <property type="match status" value="1"/>
</dbReference>